<dbReference type="CDD" id="cd03416">
    <property type="entry name" value="CbiX_SirB_N"/>
    <property type="match status" value="1"/>
</dbReference>
<dbReference type="EMBL" id="JBITGY010000012">
    <property type="protein sequence ID" value="MFI6503520.1"/>
    <property type="molecule type" value="Genomic_DNA"/>
</dbReference>
<reference evidence="3 4" key="1">
    <citation type="submission" date="2024-10" db="EMBL/GenBank/DDBJ databases">
        <title>The Natural Products Discovery Center: Release of the First 8490 Sequenced Strains for Exploring Actinobacteria Biosynthetic Diversity.</title>
        <authorList>
            <person name="Kalkreuter E."/>
            <person name="Kautsar S.A."/>
            <person name="Yang D."/>
            <person name="Bader C.D."/>
            <person name="Teijaro C.N."/>
            <person name="Fluegel L."/>
            <person name="Davis C.M."/>
            <person name="Simpson J.R."/>
            <person name="Lauterbach L."/>
            <person name="Steele A.D."/>
            <person name="Gui C."/>
            <person name="Meng S."/>
            <person name="Li G."/>
            <person name="Viehrig K."/>
            <person name="Ye F."/>
            <person name="Su P."/>
            <person name="Kiefer A.F."/>
            <person name="Nichols A."/>
            <person name="Cepeda A.J."/>
            <person name="Yan W."/>
            <person name="Fan B."/>
            <person name="Jiang Y."/>
            <person name="Adhikari A."/>
            <person name="Zheng C.-J."/>
            <person name="Schuster L."/>
            <person name="Cowan T.M."/>
            <person name="Smanski M.J."/>
            <person name="Chevrette M.G."/>
            <person name="De Carvalho L.P.S."/>
            <person name="Shen B."/>
        </authorList>
    </citation>
    <scope>NUCLEOTIDE SEQUENCE [LARGE SCALE GENOMIC DNA]</scope>
    <source>
        <strain evidence="3 4">NPDC050545</strain>
    </source>
</reference>
<dbReference type="RefSeq" id="WP_397089293.1">
    <property type="nucleotide sequence ID" value="NZ_JBITGY010000012.1"/>
</dbReference>
<proteinExistence type="predicted"/>
<keyword evidence="2" id="KW-0456">Lyase</keyword>
<keyword evidence="1" id="KW-0479">Metal-binding</keyword>
<dbReference type="InterPro" id="IPR002762">
    <property type="entry name" value="CbiX-like"/>
</dbReference>
<name>A0ABW7Z5S3_9ACTN</name>
<evidence type="ECO:0000256" key="1">
    <source>
        <dbReference type="ARBA" id="ARBA00022723"/>
    </source>
</evidence>
<gene>
    <name evidence="3" type="ORF">ACIBG2_39480</name>
</gene>
<dbReference type="Proteomes" id="UP001612741">
    <property type="component" value="Unassembled WGS sequence"/>
</dbReference>
<sequence>MRGRPPSRGTLVLAAHGTRDPRGEKVLREVAAAVSRRRPGHRVELAYLEISRPLLADVLPAAPGPVTVVPLLLAGGYHVHVDLPGVVARARRDARIAAALGPHPLLSEAVAHRLPAAGLRPHDRVVLAAAGSSDPAALDDVRAAARLLSVRLGRPVTAAFAAAGRPALEEAVTRGTGNRVVLASYLLAPGFFHTRLLEAGADLVSDPIGAGPALAALVWHRYDEAQRARKCQPIHHHDNTTSSLPAG</sequence>
<evidence type="ECO:0000313" key="3">
    <source>
        <dbReference type="EMBL" id="MFI6503520.1"/>
    </source>
</evidence>
<keyword evidence="4" id="KW-1185">Reference proteome</keyword>
<accession>A0ABW7Z5S3</accession>
<evidence type="ECO:0000256" key="2">
    <source>
        <dbReference type="ARBA" id="ARBA00023239"/>
    </source>
</evidence>
<dbReference type="SUPFAM" id="SSF53800">
    <property type="entry name" value="Chelatase"/>
    <property type="match status" value="1"/>
</dbReference>
<dbReference type="InterPro" id="IPR050963">
    <property type="entry name" value="Sirohydro_Cobaltochel/CbiX"/>
</dbReference>
<dbReference type="Pfam" id="PF01903">
    <property type="entry name" value="CbiX"/>
    <property type="match status" value="2"/>
</dbReference>
<organism evidence="3 4">
    <name type="scientific">Nonomuraea typhae</name>
    <dbReference type="NCBI Taxonomy" id="2603600"/>
    <lineage>
        <taxon>Bacteria</taxon>
        <taxon>Bacillati</taxon>
        <taxon>Actinomycetota</taxon>
        <taxon>Actinomycetes</taxon>
        <taxon>Streptosporangiales</taxon>
        <taxon>Streptosporangiaceae</taxon>
        <taxon>Nonomuraea</taxon>
    </lineage>
</organism>
<dbReference type="Gene3D" id="3.40.50.1400">
    <property type="match status" value="2"/>
</dbReference>
<dbReference type="PANTHER" id="PTHR33542:SF5">
    <property type="entry name" value="FERROCHELATASE CHE1"/>
    <property type="match status" value="1"/>
</dbReference>
<dbReference type="PANTHER" id="PTHR33542">
    <property type="entry name" value="SIROHYDROCHLORIN FERROCHELATASE, CHLOROPLASTIC"/>
    <property type="match status" value="1"/>
</dbReference>
<comment type="caution">
    <text evidence="3">The sequence shown here is derived from an EMBL/GenBank/DDBJ whole genome shotgun (WGS) entry which is preliminary data.</text>
</comment>
<evidence type="ECO:0000313" key="4">
    <source>
        <dbReference type="Proteomes" id="UP001612741"/>
    </source>
</evidence>
<protein>
    <submittedName>
        <fullName evidence="3">Sirohydrochlorin chelatase</fullName>
    </submittedName>
</protein>